<dbReference type="EMBL" id="BNBE01000002">
    <property type="protein sequence ID" value="GHG05436.1"/>
    <property type="molecule type" value="Genomic_DNA"/>
</dbReference>
<name>A0A919EP75_STRFL</name>
<accession>A0A919EP75</accession>
<keyword evidence="2" id="KW-1185">Reference proteome</keyword>
<evidence type="ECO:0000313" key="1">
    <source>
        <dbReference type="EMBL" id="GHG05436.1"/>
    </source>
</evidence>
<dbReference type="RefSeq" id="WP_268983030.1">
    <property type="nucleotide sequence ID" value="NZ_BNBE01000002.1"/>
</dbReference>
<gene>
    <name evidence="1" type="ORF">GCM10017667_40330</name>
</gene>
<organism evidence="1 2">
    <name type="scientific">Streptomyces filamentosus</name>
    <name type="common">Streptomyces roseosporus</name>
    <dbReference type="NCBI Taxonomy" id="67294"/>
    <lineage>
        <taxon>Bacteria</taxon>
        <taxon>Bacillati</taxon>
        <taxon>Actinomycetota</taxon>
        <taxon>Actinomycetes</taxon>
        <taxon>Kitasatosporales</taxon>
        <taxon>Streptomycetaceae</taxon>
        <taxon>Streptomyces</taxon>
    </lineage>
</organism>
<sequence length="44" mass="5058">MTDVDRTRYALPEEENERIFREEIVPDTLAGTPQEQPRVVIVSG</sequence>
<evidence type="ECO:0000313" key="2">
    <source>
        <dbReference type="Proteomes" id="UP000632849"/>
    </source>
</evidence>
<protein>
    <submittedName>
        <fullName evidence="1">Uncharacterized protein</fullName>
    </submittedName>
</protein>
<reference evidence="1" key="2">
    <citation type="submission" date="2020-09" db="EMBL/GenBank/DDBJ databases">
        <authorList>
            <person name="Sun Q."/>
            <person name="Ohkuma M."/>
        </authorList>
    </citation>
    <scope>NUCLEOTIDE SEQUENCE</scope>
    <source>
        <strain evidence="1">JCM 4122</strain>
    </source>
</reference>
<reference evidence="1" key="1">
    <citation type="journal article" date="2014" name="Int. J. Syst. Evol. Microbiol.">
        <title>Complete genome sequence of Corynebacterium casei LMG S-19264T (=DSM 44701T), isolated from a smear-ripened cheese.</title>
        <authorList>
            <consortium name="US DOE Joint Genome Institute (JGI-PGF)"/>
            <person name="Walter F."/>
            <person name="Albersmeier A."/>
            <person name="Kalinowski J."/>
            <person name="Ruckert C."/>
        </authorList>
    </citation>
    <scope>NUCLEOTIDE SEQUENCE</scope>
    <source>
        <strain evidence="1">JCM 4122</strain>
    </source>
</reference>
<comment type="caution">
    <text evidence="1">The sequence shown here is derived from an EMBL/GenBank/DDBJ whole genome shotgun (WGS) entry which is preliminary data.</text>
</comment>
<dbReference type="AlphaFoldDB" id="A0A919EP75"/>
<proteinExistence type="predicted"/>
<dbReference type="Proteomes" id="UP000632849">
    <property type="component" value="Unassembled WGS sequence"/>
</dbReference>